<proteinExistence type="predicted"/>
<dbReference type="Pfam" id="PF05656">
    <property type="entry name" value="DUF805"/>
    <property type="match status" value="1"/>
</dbReference>
<dbReference type="EMBL" id="AODF01000001">
    <property type="protein sequence ID" value="EUJ33688.1"/>
    <property type="molecule type" value="Genomic_DNA"/>
</dbReference>
<protein>
    <recommendedName>
        <fullName evidence="4">DUF805 domain-containing protein</fullName>
    </recommendedName>
</protein>
<reference evidence="2 3" key="1">
    <citation type="journal article" date="2014" name="Int. J. Syst. Evol. Microbiol.">
        <title>Listeria floridensis sp. nov., Listeria aquatica sp. nov., Listeria cornellensis sp. nov., Listeria riparia sp. nov. and Listeria grandensis sp. nov., from agricultural and natural environments.</title>
        <authorList>
            <person name="den Bakker H.C."/>
            <person name="Warchocki S."/>
            <person name="Wright E.M."/>
            <person name="Allred A.F."/>
            <person name="Ahlstrom C."/>
            <person name="Manuel C.S."/>
            <person name="Stasiewicz M.J."/>
            <person name="Burrell A."/>
            <person name="Roof S."/>
            <person name="Strawn L."/>
            <person name="Fortes E.D."/>
            <person name="Nightingale K.K."/>
            <person name="Kephart D."/>
            <person name="Wiedmann M."/>
        </authorList>
    </citation>
    <scope>NUCLEOTIDE SEQUENCE [LARGE SCALE GENOMIC DNA]</scope>
    <source>
        <strain evidence="2 3">FSL S10-1187</strain>
    </source>
</reference>
<keyword evidence="1" id="KW-0472">Membrane</keyword>
<feature type="transmembrane region" description="Helical" evidence="1">
    <location>
        <begin position="89"/>
        <end position="115"/>
    </location>
</feature>
<accession>A0ABN0RID0</accession>
<keyword evidence="1" id="KW-1133">Transmembrane helix</keyword>
<name>A0ABN0RID0_9LIST</name>
<dbReference type="InterPro" id="IPR008523">
    <property type="entry name" value="DUF805"/>
</dbReference>
<evidence type="ECO:0000313" key="3">
    <source>
        <dbReference type="Proteomes" id="UP000019249"/>
    </source>
</evidence>
<feature type="transmembrane region" description="Helical" evidence="1">
    <location>
        <begin position="33"/>
        <end position="50"/>
    </location>
</feature>
<gene>
    <name evidence="2" type="ORF">MFLO_00530</name>
</gene>
<evidence type="ECO:0008006" key="4">
    <source>
        <dbReference type="Google" id="ProtNLM"/>
    </source>
</evidence>
<feature type="transmembrane region" description="Helical" evidence="1">
    <location>
        <begin position="56"/>
        <end position="77"/>
    </location>
</feature>
<evidence type="ECO:0000313" key="2">
    <source>
        <dbReference type="EMBL" id="EUJ33688.1"/>
    </source>
</evidence>
<dbReference type="Proteomes" id="UP000019249">
    <property type="component" value="Unassembled WGS sequence"/>
</dbReference>
<comment type="caution">
    <text evidence="2">The sequence shown here is derived from an EMBL/GenBank/DDBJ whole genome shotgun (WGS) entry which is preliminary data.</text>
</comment>
<sequence length="119" mass="13880">MLKREQTMIYLKALQSFWINYINFSGKAKRTEFWVNILSFLVISQILLRVSYYIGVFSYLSILFDLICAIPLMTLVSRRANDSQVNPKVTLVFIGFYIISRACLMFSASLLFFLYGSHH</sequence>
<keyword evidence="3" id="KW-1185">Reference proteome</keyword>
<keyword evidence="1" id="KW-0812">Transmembrane</keyword>
<evidence type="ECO:0000256" key="1">
    <source>
        <dbReference type="SAM" id="Phobius"/>
    </source>
</evidence>
<organism evidence="2 3">
    <name type="scientific">Listeria floridensis FSL S10-1187</name>
    <dbReference type="NCBI Taxonomy" id="1265817"/>
    <lineage>
        <taxon>Bacteria</taxon>
        <taxon>Bacillati</taxon>
        <taxon>Bacillota</taxon>
        <taxon>Bacilli</taxon>
        <taxon>Bacillales</taxon>
        <taxon>Listeriaceae</taxon>
        <taxon>Listeria</taxon>
    </lineage>
</organism>